<evidence type="ECO:0000313" key="4">
    <source>
        <dbReference type="WBParaSite" id="SBAD_0001293601-mRNA-1"/>
    </source>
</evidence>
<dbReference type="GO" id="GO:0005524">
    <property type="term" value="F:ATP binding"/>
    <property type="evidence" value="ECO:0007669"/>
    <property type="project" value="InterPro"/>
</dbReference>
<dbReference type="InterPro" id="IPR050235">
    <property type="entry name" value="CK1_Ser-Thr_kinase"/>
</dbReference>
<dbReference type="PANTHER" id="PTHR11909">
    <property type="entry name" value="CASEIN KINASE-RELATED"/>
    <property type="match status" value="1"/>
</dbReference>
<gene>
    <name evidence="2" type="ORF">SBAD_LOCUS12527</name>
</gene>
<dbReference type="GO" id="GO:0004672">
    <property type="term" value="F:protein kinase activity"/>
    <property type="evidence" value="ECO:0007669"/>
    <property type="project" value="InterPro"/>
</dbReference>
<accession>A0A183J9H9</accession>
<feature type="domain" description="Protein kinase" evidence="1">
    <location>
        <begin position="1"/>
        <end position="213"/>
    </location>
</feature>
<dbReference type="WBParaSite" id="SBAD_0001293601-mRNA-1">
    <property type="protein sequence ID" value="SBAD_0001293601-mRNA-1"/>
    <property type="gene ID" value="SBAD_0001293601"/>
</dbReference>
<dbReference type="AlphaFoldDB" id="A0A183J9H9"/>
<dbReference type="EMBL" id="UZAM01018046">
    <property type="protein sequence ID" value="VDP49318.1"/>
    <property type="molecule type" value="Genomic_DNA"/>
</dbReference>
<dbReference type="Proteomes" id="UP000270296">
    <property type="component" value="Unassembled WGS sequence"/>
</dbReference>
<keyword evidence="3" id="KW-1185">Reference proteome</keyword>
<organism evidence="4">
    <name type="scientific">Soboliphyme baturini</name>
    <dbReference type="NCBI Taxonomy" id="241478"/>
    <lineage>
        <taxon>Eukaryota</taxon>
        <taxon>Metazoa</taxon>
        <taxon>Ecdysozoa</taxon>
        <taxon>Nematoda</taxon>
        <taxon>Enoplea</taxon>
        <taxon>Dorylaimia</taxon>
        <taxon>Dioctophymatida</taxon>
        <taxon>Dioctophymatoidea</taxon>
        <taxon>Soboliphymatidae</taxon>
        <taxon>Soboliphyme</taxon>
    </lineage>
</organism>
<sequence>MCLQALEDLHRIGYLHRDIKPQNYAIGRDPDFRKVYLLDFGMSRQFLRKDGSQKRPRRDVGFRGTLFYASYHALKGEEQSRRDDVWSWFFTIIQLALGKLPWRDIRINPQWSFEQRRDVFTEKKQKALSSSKNELIEGLPSEFKIIYDNLKLLQYYDTPNYMLYYGAFQSIMMRNGYNDKSPLDWEPEGEYHKQTMMAPMHTMMFGERHSSED</sequence>
<dbReference type="OrthoDB" id="5979581at2759"/>
<dbReference type="InterPro" id="IPR000719">
    <property type="entry name" value="Prot_kinase_dom"/>
</dbReference>
<dbReference type="InterPro" id="IPR011009">
    <property type="entry name" value="Kinase-like_dom_sf"/>
</dbReference>
<dbReference type="SUPFAM" id="SSF56112">
    <property type="entry name" value="Protein kinase-like (PK-like)"/>
    <property type="match status" value="1"/>
</dbReference>
<name>A0A183J9H9_9BILA</name>
<proteinExistence type="predicted"/>
<reference evidence="4" key="1">
    <citation type="submission" date="2016-06" db="UniProtKB">
        <authorList>
            <consortium name="WormBaseParasite"/>
        </authorList>
    </citation>
    <scope>IDENTIFICATION</scope>
</reference>
<dbReference type="PROSITE" id="PS50011">
    <property type="entry name" value="PROTEIN_KINASE_DOM"/>
    <property type="match status" value="1"/>
</dbReference>
<evidence type="ECO:0000313" key="2">
    <source>
        <dbReference type="EMBL" id="VDP49318.1"/>
    </source>
</evidence>
<protein>
    <submittedName>
        <fullName evidence="4">Protein kinase domain-containing protein</fullName>
    </submittedName>
</protein>
<evidence type="ECO:0000313" key="3">
    <source>
        <dbReference type="Proteomes" id="UP000270296"/>
    </source>
</evidence>
<dbReference type="Gene3D" id="1.10.510.10">
    <property type="entry name" value="Transferase(Phosphotransferase) domain 1"/>
    <property type="match status" value="1"/>
</dbReference>
<reference evidence="2 3" key="2">
    <citation type="submission" date="2018-11" db="EMBL/GenBank/DDBJ databases">
        <authorList>
            <consortium name="Pathogen Informatics"/>
        </authorList>
    </citation>
    <scope>NUCLEOTIDE SEQUENCE [LARGE SCALE GENOMIC DNA]</scope>
</reference>
<dbReference type="Pfam" id="PF00069">
    <property type="entry name" value="Pkinase"/>
    <property type="match status" value="1"/>
</dbReference>
<evidence type="ECO:0000259" key="1">
    <source>
        <dbReference type="PROSITE" id="PS50011"/>
    </source>
</evidence>